<dbReference type="OrthoDB" id="152799at2"/>
<proteinExistence type="predicted"/>
<dbReference type="AlphaFoldDB" id="A0A3E2NKT0"/>
<dbReference type="SUPFAM" id="SSF69593">
    <property type="entry name" value="Glycerol-3-phosphate (1)-acyltransferase"/>
    <property type="match status" value="1"/>
</dbReference>
<dbReference type="GO" id="GO:0016746">
    <property type="term" value="F:acyltransferase activity"/>
    <property type="evidence" value="ECO:0007669"/>
    <property type="project" value="UniProtKB-KW"/>
</dbReference>
<accession>A0A3E2NKT0</accession>
<feature type="domain" description="Phospholipid/glycerol acyltransferase" evidence="1">
    <location>
        <begin position="42"/>
        <end position="158"/>
    </location>
</feature>
<reference evidence="2 3" key="1">
    <citation type="submission" date="2018-08" db="EMBL/GenBank/DDBJ databases">
        <title>Mucilaginibacter terrae sp. nov., isolated from manganese diggings.</title>
        <authorList>
            <person name="Huang Y."/>
            <person name="Zhou Z."/>
        </authorList>
    </citation>
    <scope>NUCLEOTIDE SEQUENCE [LARGE SCALE GENOMIC DNA]</scope>
    <source>
        <strain evidence="2 3">ZH6</strain>
    </source>
</reference>
<dbReference type="InterPro" id="IPR002123">
    <property type="entry name" value="Plipid/glycerol_acylTrfase"/>
</dbReference>
<keyword evidence="3" id="KW-1185">Reference proteome</keyword>
<gene>
    <name evidence="2" type="ORF">DYU05_17415</name>
</gene>
<protein>
    <submittedName>
        <fullName evidence="2">Glycerol acyltransferase</fullName>
    </submittedName>
</protein>
<sequence>MLYPKNNLFMKWIFRTYVNRLVKNEFHEITYNNVLIDPERSVLLIGNHFSFWDGLILFYLNEKLFKKKFHVMILEETARKSSMLRYGGAFTVNKTSKDVIASLNYAAELLKDPSKLVLMFPQGKLFSNFVEEVKFEKGVMRLIDKAGERCQVIFAATFIQYFRHKKPNVNVYLEAPVREYAGLDITKLQNDYQQLYKAGHEQQTKIEI</sequence>
<keyword evidence="2" id="KW-0012">Acyltransferase</keyword>
<name>A0A3E2NKT0_9SPHI</name>
<evidence type="ECO:0000259" key="1">
    <source>
        <dbReference type="SMART" id="SM00563"/>
    </source>
</evidence>
<keyword evidence="2" id="KW-0808">Transferase</keyword>
<dbReference type="EMBL" id="QWDE01000004">
    <property type="protein sequence ID" value="RFZ81607.1"/>
    <property type="molecule type" value="Genomic_DNA"/>
</dbReference>
<evidence type="ECO:0000313" key="3">
    <source>
        <dbReference type="Proteomes" id="UP000260823"/>
    </source>
</evidence>
<evidence type="ECO:0000313" key="2">
    <source>
        <dbReference type="EMBL" id="RFZ81607.1"/>
    </source>
</evidence>
<dbReference type="SMART" id="SM00563">
    <property type="entry name" value="PlsC"/>
    <property type="match status" value="1"/>
</dbReference>
<organism evidence="2 3">
    <name type="scientific">Mucilaginibacter terrenus</name>
    <dbReference type="NCBI Taxonomy" id="2482727"/>
    <lineage>
        <taxon>Bacteria</taxon>
        <taxon>Pseudomonadati</taxon>
        <taxon>Bacteroidota</taxon>
        <taxon>Sphingobacteriia</taxon>
        <taxon>Sphingobacteriales</taxon>
        <taxon>Sphingobacteriaceae</taxon>
        <taxon>Mucilaginibacter</taxon>
    </lineage>
</organism>
<dbReference type="Pfam" id="PF01553">
    <property type="entry name" value="Acyltransferase"/>
    <property type="match status" value="1"/>
</dbReference>
<dbReference type="Proteomes" id="UP000260823">
    <property type="component" value="Unassembled WGS sequence"/>
</dbReference>
<comment type="caution">
    <text evidence="2">The sequence shown here is derived from an EMBL/GenBank/DDBJ whole genome shotgun (WGS) entry which is preliminary data.</text>
</comment>